<dbReference type="NCBIfam" id="TIGR00398">
    <property type="entry name" value="metG"/>
    <property type="match status" value="1"/>
</dbReference>
<dbReference type="Gene3D" id="3.40.50.620">
    <property type="entry name" value="HUPs"/>
    <property type="match status" value="1"/>
</dbReference>
<accession>A0A0F9FUB8</accession>
<dbReference type="GO" id="GO:0005524">
    <property type="term" value="F:ATP binding"/>
    <property type="evidence" value="ECO:0007669"/>
    <property type="project" value="UniProtKB-KW"/>
</dbReference>
<feature type="domain" description="Methionyl-tRNA synthetase anticodon-binding" evidence="10">
    <location>
        <begin position="273"/>
        <end position="416"/>
    </location>
</feature>
<dbReference type="InterPro" id="IPR009080">
    <property type="entry name" value="tRNAsynth_Ia_anticodon-bd"/>
</dbReference>
<dbReference type="EC" id="6.1.1.10" evidence="1"/>
<dbReference type="SUPFAM" id="SSF52374">
    <property type="entry name" value="Nucleotidylyl transferase"/>
    <property type="match status" value="1"/>
</dbReference>
<dbReference type="Gene3D" id="2.170.220.10">
    <property type="match status" value="1"/>
</dbReference>
<dbReference type="CDD" id="cd07957">
    <property type="entry name" value="Anticodon_Ia_Met"/>
    <property type="match status" value="1"/>
</dbReference>
<evidence type="ECO:0000256" key="5">
    <source>
        <dbReference type="ARBA" id="ARBA00022917"/>
    </source>
</evidence>
<keyword evidence="2" id="KW-0436">Ligase</keyword>
<evidence type="ECO:0000256" key="6">
    <source>
        <dbReference type="ARBA" id="ARBA00023146"/>
    </source>
</evidence>
<evidence type="ECO:0000259" key="10">
    <source>
        <dbReference type="Pfam" id="PF19303"/>
    </source>
</evidence>
<dbReference type="Gene3D" id="1.10.730.10">
    <property type="entry name" value="Isoleucyl-tRNA Synthetase, Domain 1"/>
    <property type="match status" value="1"/>
</dbReference>
<dbReference type="PANTHER" id="PTHR45765">
    <property type="entry name" value="METHIONINE--TRNA LIGASE"/>
    <property type="match status" value="1"/>
</dbReference>
<dbReference type="InterPro" id="IPR023458">
    <property type="entry name" value="Met-tRNA_ligase_1"/>
</dbReference>
<comment type="caution">
    <text evidence="11">The sequence shown here is derived from an EMBL/GenBank/DDBJ whole genome shotgun (WGS) entry which is preliminary data.</text>
</comment>
<evidence type="ECO:0000256" key="1">
    <source>
        <dbReference type="ARBA" id="ARBA00012838"/>
    </source>
</evidence>
<organism evidence="11">
    <name type="scientific">marine sediment metagenome</name>
    <dbReference type="NCBI Taxonomy" id="412755"/>
    <lineage>
        <taxon>unclassified sequences</taxon>
        <taxon>metagenomes</taxon>
        <taxon>ecological metagenomes</taxon>
    </lineage>
</organism>
<dbReference type="SUPFAM" id="SSF57770">
    <property type="entry name" value="Methionyl-tRNA synthetase (MetRS), Zn-domain"/>
    <property type="match status" value="1"/>
</dbReference>
<dbReference type="Pfam" id="PF19303">
    <property type="entry name" value="Anticodon_3"/>
    <property type="match status" value="1"/>
</dbReference>
<comment type="catalytic activity">
    <reaction evidence="8">
        <text>tRNA(Met) + L-methionine + ATP = L-methionyl-tRNA(Met) + AMP + diphosphate</text>
        <dbReference type="Rhea" id="RHEA:13481"/>
        <dbReference type="Rhea" id="RHEA-COMP:9667"/>
        <dbReference type="Rhea" id="RHEA-COMP:9698"/>
        <dbReference type="ChEBI" id="CHEBI:30616"/>
        <dbReference type="ChEBI" id="CHEBI:33019"/>
        <dbReference type="ChEBI" id="CHEBI:57844"/>
        <dbReference type="ChEBI" id="CHEBI:78442"/>
        <dbReference type="ChEBI" id="CHEBI:78530"/>
        <dbReference type="ChEBI" id="CHEBI:456215"/>
        <dbReference type="EC" id="6.1.1.10"/>
    </reaction>
</comment>
<evidence type="ECO:0000256" key="7">
    <source>
        <dbReference type="ARBA" id="ARBA00030904"/>
    </source>
</evidence>
<dbReference type="PANTHER" id="PTHR45765:SF1">
    <property type="entry name" value="METHIONINE--TRNA LIGASE, CYTOPLASMIC"/>
    <property type="match status" value="1"/>
</dbReference>
<dbReference type="InterPro" id="IPR029038">
    <property type="entry name" value="MetRS_Zn"/>
</dbReference>
<keyword evidence="4" id="KW-0067">ATP-binding</keyword>
<dbReference type="InterPro" id="IPR015413">
    <property type="entry name" value="Methionyl/Leucyl_tRNA_Synth"/>
</dbReference>
<dbReference type="EMBL" id="LAZR01020172">
    <property type="protein sequence ID" value="KKL89848.1"/>
    <property type="molecule type" value="Genomic_DNA"/>
</dbReference>
<dbReference type="InterPro" id="IPR033911">
    <property type="entry name" value="MetRS_core"/>
</dbReference>
<evidence type="ECO:0000259" key="9">
    <source>
        <dbReference type="Pfam" id="PF09334"/>
    </source>
</evidence>
<dbReference type="GO" id="GO:0006431">
    <property type="term" value="P:methionyl-tRNA aminoacylation"/>
    <property type="evidence" value="ECO:0007669"/>
    <property type="project" value="InterPro"/>
</dbReference>
<protein>
    <recommendedName>
        <fullName evidence="1">methionine--tRNA ligase</fullName>
        <ecNumber evidence="1">6.1.1.10</ecNumber>
    </recommendedName>
    <alternativeName>
        <fullName evidence="7">Methionyl-tRNA synthetase</fullName>
    </alternativeName>
</protein>
<feature type="non-terminal residue" evidence="11">
    <location>
        <position position="1"/>
    </location>
</feature>
<sequence>MEGTCPHCDYDGARGDQCDNCGRTLNAPDLLSPRCKICGATPEWREEEHFFLRLSAFNDKLKEWVSPQAHWRKAVLNWTMGILNEGLQDRAITRDIKWGVPIPLEGYDSKRIYVWFEAVIGYLSASQEWAERSGKSEYWREYWLDPSTRSYYFIGKDNIPFHTLIWPAMLMGYSEGDEKYNLPYDVPANQYQTVRGSKASTSRRLAVWVSDYLSRYDTDALRYYLSVSMPETSDADFSWGDFVRRNNDELVATWGNLVNRVLSFTYRNFDRVVPTPGEMTAADSALLSRAEQAIAEAGENIGLCRFRAGLESAMAVAREANRYVEENAPWNLIKEDRERCATVLYTAVGVISGLKTALYPYLPFTCQQLHAYLGSEGRVDAAGWRFVIPQAGQPLAEPKPLFKKLDPAIVEEEEARLGQ</sequence>
<proteinExistence type="predicted"/>
<gene>
    <name evidence="11" type="ORF">LCGC14_1910610</name>
</gene>
<dbReference type="SUPFAM" id="SSF47323">
    <property type="entry name" value="Anticodon-binding domain of a subclass of class I aminoacyl-tRNA synthetases"/>
    <property type="match status" value="1"/>
</dbReference>
<evidence type="ECO:0000256" key="4">
    <source>
        <dbReference type="ARBA" id="ARBA00022840"/>
    </source>
</evidence>
<keyword evidence="3" id="KW-0547">Nucleotide-binding</keyword>
<evidence type="ECO:0000313" key="11">
    <source>
        <dbReference type="EMBL" id="KKL89848.1"/>
    </source>
</evidence>
<dbReference type="PRINTS" id="PR01041">
    <property type="entry name" value="TRNASYNTHMET"/>
</dbReference>
<reference evidence="11" key="1">
    <citation type="journal article" date="2015" name="Nature">
        <title>Complex archaea that bridge the gap between prokaryotes and eukaryotes.</title>
        <authorList>
            <person name="Spang A."/>
            <person name="Saw J.H."/>
            <person name="Jorgensen S.L."/>
            <person name="Zaremba-Niedzwiedzka K."/>
            <person name="Martijn J."/>
            <person name="Lind A.E."/>
            <person name="van Eijk R."/>
            <person name="Schleper C."/>
            <person name="Guy L."/>
            <person name="Ettema T.J."/>
        </authorList>
    </citation>
    <scope>NUCLEOTIDE SEQUENCE</scope>
</reference>
<dbReference type="InterPro" id="IPR014758">
    <property type="entry name" value="Met-tRNA_synth"/>
</dbReference>
<dbReference type="InterPro" id="IPR014729">
    <property type="entry name" value="Rossmann-like_a/b/a_fold"/>
</dbReference>
<dbReference type="GO" id="GO:0005829">
    <property type="term" value="C:cytosol"/>
    <property type="evidence" value="ECO:0007669"/>
    <property type="project" value="TreeGrafter"/>
</dbReference>
<dbReference type="InterPro" id="IPR041872">
    <property type="entry name" value="Anticodon_Met"/>
</dbReference>
<evidence type="ECO:0000256" key="2">
    <source>
        <dbReference type="ARBA" id="ARBA00022598"/>
    </source>
</evidence>
<dbReference type="Pfam" id="PF09334">
    <property type="entry name" value="tRNA-synt_1g"/>
    <property type="match status" value="1"/>
</dbReference>
<dbReference type="GO" id="GO:0004825">
    <property type="term" value="F:methionine-tRNA ligase activity"/>
    <property type="evidence" value="ECO:0007669"/>
    <property type="project" value="UniProtKB-EC"/>
</dbReference>
<keyword evidence="5" id="KW-0648">Protein biosynthesis</keyword>
<keyword evidence="6" id="KW-0030">Aminoacyl-tRNA synthetase</keyword>
<evidence type="ECO:0000256" key="8">
    <source>
        <dbReference type="ARBA" id="ARBA00047364"/>
    </source>
</evidence>
<name>A0A0F9FUB8_9ZZZZ</name>
<feature type="domain" description="Methionyl/Leucyl tRNA synthetase" evidence="9">
    <location>
        <begin position="2"/>
        <end position="262"/>
    </location>
</feature>
<evidence type="ECO:0000256" key="3">
    <source>
        <dbReference type="ARBA" id="ARBA00022741"/>
    </source>
</evidence>
<dbReference type="AlphaFoldDB" id="A0A0F9FUB8"/>